<dbReference type="GO" id="GO:0005886">
    <property type="term" value="C:plasma membrane"/>
    <property type="evidence" value="ECO:0007669"/>
    <property type="project" value="UniProtKB-SubCell"/>
</dbReference>
<evidence type="ECO:0000256" key="2">
    <source>
        <dbReference type="ARBA" id="ARBA00022448"/>
    </source>
</evidence>
<dbReference type="Gene3D" id="3.30.70.260">
    <property type="match status" value="1"/>
</dbReference>
<evidence type="ECO:0000313" key="9">
    <source>
        <dbReference type="Proteomes" id="UP000265916"/>
    </source>
</evidence>
<dbReference type="InterPro" id="IPR050086">
    <property type="entry name" value="MetN_ABC_transporter-like"/>
</dbReference>
<keyword evidence="4" id="KW-1278">Translocase</keyword>
<keyword evidence="2" id="KW-0813">Transport</keyword>
<evidence type="ECO:0000256" key="4">
    <source>
        <dbReference type="ARBA" id="ARBA00022967"/>
    </source>
</evidence>
<dbReference type="SUPFAM" id="SSF52540">
    <property type="entry name" value="P-loop containing nucleoside triphosphate hydrolases"/>
    <property type="match status" value="1"/>
</dbReference>
<evidence type="ECO:0000256" key="6">
    <source>
        <dbReference type="ARBA" id="ARBA00023136"/>
    </source>
</evidence>
<dbReference type="PANTHER" id="PTHR43166:SF30">
    <property type="entry name" value="METHIONINE IMPORT ATP-BINDING PROTEIN METN"/>
    <property type="match status" value="1"/>
</dbReference>
<gene>
    <name evidence="8" type="ORF">CKF58_08110</name>
</gene>
<comment type="subcellular location">
    <subcellularLocation>
        <location evidence="1">Cell inner membrane</location>
        <topology evidence="1">Peripheral membrane protein</topology>
    </subcellularLocation>
</comment>
<keyword evidence="5" id="KW-0029">Amino-acid transport</keyword>
<dbReference type="AlphaFoldDB" id="A0A3A1YAH5"/>
<dbReference type="PANTHER" id="PTHR43166">
    <property type="entry name" value="AMINO ACID IMPORT ATP-BINDING PROTEIN"/>
    <property type="match status" value="1"/>
</dbReference>
<keyword evidence="6" id="KW-0472">Membrane</keyword>
<reference evidence="8 9" key="1">
    <citation type="submission" date="2017-08" db="EMBL/GenBank/DDBJ databases">
        <title>Reclassification of Bisgaard taxon 37 and 44.</title>
        <authorList>
            <person name="Christensen H."/>
        </authorList>
    </citation>
    <scope>NUCLEOTIDE SEQUENCE [LARGE SCALE GENOMIC DNA]</scope>
    <source>
        <strain evidence="8 9">111</strain>
    </source>
</reference>
<evidence type="ECO:0000256" key="5">
    <source>
        <dbReference type="ARBA" id="ARBA00022970"/>
    </source>
</evidence>
<keyword evidence="3" id="KW-1003">Cell membrane</keyword>
<accession>A0A3A1YAH5</accession>
<dbReference type="EMBL" id="NRJG01000200">
    <property type="protein sequence ID" value="RIY34541.1"/>
    <property type="molecule type" value="Genomic_DNA"/>
</dbReference>
<evidence type="ECO:0000259" key="7">
    <source>
        <dbReference type="SMART" id="SM00930"/>
    </source>
</evidence>
<dbReference type="Gene3D" id="3.40.50.300">
    <property type="entry name" value="P-loop containing nucleotide triphosphate hydrolases"/>
    <property type="match status" value="1"/>
</dbReference>
<dbReference type="SMART" id="SM00930">
    <property type="entry name" value="NIL"/>
    <property type="match status" value="1"/>
</dbReference>
<dbReference type="Proteomes" id="UP000265916">
    <property type="component" value="Unassembled WGS sequence"/>
</dbReference>
<protein>
    <recommendedName>
        <fullName evidence="7">NIL domain-containing protein</fullName>
    </recommendedName>
</protein>
<dbReference type="SUPFAM" id="SSF55021">
    <property type="entry name" value="ACT-like"/>
    <property type="match status" value="1"/>
</dbReference>
<comment type="caution">
    <text evidence="8">The sequence shown here is derived from an EMBL/GenBank/DDBJ whole genome shotgun (WGS) entry which is preliminary data.</text>
</comment>
<dbReference type="InterPro" id="IPR027417">
    <property type="entry name" value="P-loop_NTPase"/>
</dbReference>
<feature type="domain" description="NIL" evidence="7">
    <location>
        <begin position="109"/>
        <end position="184"/>
    </location>
</feature>
<dbReference type="InterPro" id="IPR045865">
    <property type="entry name" value="ACT-like_dom_sf"/>
</dbReference>
<dbReference type="InterPro" id="IPR018449">
    <property type="entry name" value="NIL_domain"/>
</dbReference>
<sequence>MARALANNPSILLCDEATSALDPETTRSILELLKDLSHKLNLTIVLITHSMDVIRTICDEVSVIEAGQIVEQGPVAEVFLHPEHSTTKKLLSESGVDSEAWKLLQDSFKGRVLRITYKGNDAAKPVIARIGTKLQIELNILQGTVGTIGELSFGQLVVSVDCDDQKYATLQQFLRDENVDFEELA</sequence>
<name>A0A3A1YAH5_9GAMM</name>
<evidence type="ECO:0000313" key="8">
    <source>
        <dbReference type="EMBL" id="RIY34541.1"/>
    </source>
</evidence>
<organism evidence="8 9">
    <name type="scientific">Psittacicella hinzii</name>
    <dbReference type="NCBI Taxonomy" id="2028575"/>
    <lineage>
        <taxon>Bacteria</taxon>
        <taxon>Pseudomonadati</taxon>
        <taxon>Pseudomonadota</taxon>
        <taxon>Gammaproteobacteria</taxon>
        <taxon>Pasteurellales</taxon>
        <taxon>Psittacicellaceae</taxon>
        <taxon>Psittacicella</taxon>
    </lineage>
</organism>
<evidence type="ECO:0000256" key="1">
    <source>
        <dbReference type="ARBA" id="ARBA00004417"/>
    </source>
</evidence>
<keyword evidence="9" id="KW-1185">Reference proteome</keyword>
<dbReference type="Pfam" id="PF09383">
    <property type="entry name" value="NIL"/>
    <property type="match status" value="1"/>
</dbReference>
<evidence type="ECO:0000256" key="3">
    <source>
        <dbReference type="ARBA" id="ARBA00022475"/>
    </source>
</evidence>
<dbReference type="GO" id="GO:0006865">
    <property type="term" value="P:amino acid transport"/>
    <property type="evidence" value="ECO:0007669"/>
    <property type="project" value="UniProtKB-KW"/>
</dbReference>
<proteinExistence type="predicted"/>